<gene>
    <name evidence="2" type="ORF">BDZ90DRAFT_229498</name>
</gene>
<name>A0A316UYT7_9BASI</name>
<feature type="compositionally biased region" description="Polar residues" evidence="1">
    <location>
        <begin position="1256"/>
        <end position="1272"/>
    </location>
</feature>
<feature type="compositionally biased region" description="Low complexity" evidence="1">
    <location>
        <begin position="419"/>
        <end position="443"/>
    </location>
</feature>
<feature type="region of interest" description="Disordered" evidence="1">
    <location>
        <begin position="26"/>
        <end position="143"/>
    </location>
</feature>
<proteinExistence type="predicted"/>
<feature type="region of interest" description="Disordered" evidence="1">
    <location>
        <begin position="1"/>
        <end position="20"/>
    </location>
</feature>
<feature type="compositionally biased region" description="Low complexity" evidence="1">
    <location>
        <begin position="60"/>
        <end position="72"/>
    </location>
</feature>
<dbReference type="RefSeq" id="XP_025365089.1">
    <property type="nucleotide sequence ID" value="XM_025505091.1"/>
</dbReference>
<feature type="compositionally biased region" description="Low complexity" evidence="1">
    <location>
        <begin position="224"/>
        <end position="233"/>
    </location>
</feature>
<feature type="compositionally biased region" description="Basic and acidic residues" evidence="1">
    <location>
        <begin position="456"/>
        <end position="466"/>
    </location>
</feature>
<feature type="compositionally biased region" description="Polar residues" evidence="1">
    <location>
        <begin position="904"/>
        <end position="913"/>
    </location>
</feature>
<dbReference type="GeneID" id="37026914"/>
<feature type="compositionally biased region" description="Low complexity" evidence="1">
    <location>
        <begin position="285"/>
        <end position="294"/>
    </location>
</feature>
<feature type="region of interest" description="Disordered" evidence="1">
    <location>
        <begin position="248"/>
        <end position="729"/>
    </location>
</feature>
<dbReference type="STRING" id="1569628.A0A316UYT7"/>
<feature type="compositionally biased region" description="Basic and acidic residues" evidence="1">
    <location>
        <begin position="712"/>
        <end position="726"/>
    </location>
</feature>
<feature type="compositionally biased region" description="Low complexity" evidence="1">
    <location>
        <begin position="1163"/>
        <end position="1182"/>
    </location>
</feature>
<evidence type="ECO:0000313" key="3">
    <source>
        <dbReference type="Proteomes" id="UP000245884"/>
    </source>
</evidence>
<feature type="region of interest" description="Disordered" evidence="1">
    <location>
        <begin position="1157"/>
        <end position="1309"/>
    </location>
</feature>
<evidence type="ECO:0008006" key="4">
    <source>
        <dbReference type="Google" id="ProtNLM"/>
    </source>
</evidence>
<feature type="compositionally biased region" description="Low complexity" evidence="1">
    <location>
        <begin position="1291"/>
        <end position="1303"/>
    </location>
</feature>
<feature type="region of interest" description="Disordered" evidence="1">
    <location>
        <begin position="224"/>
        <end position="243"/>
    </location>
</feature>
<evidence type="ECO:0000256" key="1">
    <source>
        <dbReference type="SAM" id="MobiDB-lite"/>
    </source>
</evidence>
<protein>
    <recommendedName>
        <fullName evidence="4">CUE domain-containing protein</fullName>
    </recommendedName>
</protein>
<reference evidence="2 3" key="1">
    <citation type="journal article" date="2018" name="Mol. Biol. Evol.">
        <title>Broad Genomic Sampling Reveals a Smut Pathogenic Ancestry of the Fungal Clade Ustilaginomycotina.</title>
        <authorList>
            <person name="Kijpornyongpan T."/>
            <person name="Mondo S.J."/>
            <person name="Barry K."/>
            <person name="Sandor L."/>
            <person name="Lee J."/>
            <person name="Lipzen A."/>
            <person name="Pangilinan J."/>
            <person name="LaButti K."/>
            <person name="Hainaut M."/>
            <person name="Henrissat B."/>
            <person name="Grigoriev I.V."/>
            <person name="Spatafora J.W."/>
            <person name="Aime M.C."/>
        </authorList>
    </citation>
    <scope>NUCLEOTIDE SEQUENCE [LARGE SCALE GENOMIC DNA]</scope>
    <source>
        <strain evidence="2 3">MCA 5214</strain>
    </source>
</reference>
<feature type="compositionally biased region" description="Low complexity" evidence="1">
    <location>
        <begin position="26"/>
        <end position="45"/>
    </location>
</feature>
<feature type="region of interest" description="Disordered" evidence="1">
    <location>
        <begin position="1010"/>
        <end position="1104"/>
    </location>
</feature>
<dbReference type="EMBL" id="KZ819662">
    <property type="protein sequence ID" value="PWN30477.1"/>
    <property type="molecule type" value="Genomic_DNA"/>
</dbReference>
<feature type="compositionally biased region" description="Low complexity" evidence="1">
    <location>
        <begin position="90"/>
        <end position="114"/>
    </location>
</feature>
<feature type="compositionally biased region" description="Polar residues" evidence="1">
    <location>
        <begin position="128"/>
        <end position="143"/>
    </location>
</feature>
<sequence length="1360" mass="138200">MAGRREQDVGGGPTAAGLHASAGATNLAALANRRPSPSSPAASYSHLETTDEKDPSSMYAAPAAGANQHHAASSPGVDYATPPLPRSHSRTASTSSASPRQSRRSSAAPLSSPSHSRKASLAGLAEHPSSSRTTPLIDESNTSPSSAGYIFDSSFFNSWGAANNANMLGVSTPTSSSIGGSRRGSAMPYVGGYPLSSRQASTTGSIPLSGVSAAALGMMSMAGGNGTSSGSSSPRSAVFPHLGEGISGVADEGIGGEVAGDGQMQAARAHHKPRMSKKGGRRSRSTSTRSASSALSPEVGGLPLVPKRRSSARNGSSPEDVVAEELLPAQLPPSPPIPSDQAQPADMRHSQSSDLSDYGSQADEDEDEGTRRINTVDMGSSSTGDYSNVLQLAGGPPKLQRPQRGPLSPESAISRRDLAASPSSASASGSTSHSLHSSNASGAPAAMTRSLSPRKPRVEPGMERQRSTLSHSSIPMTPVESAESDEAALEAAALRDADREDPNRPRTLKEARELAKARAQARQDPQPTAPAPAPAQLAAVMTPSSSKRFGQVSPKSSEDPATMPNSAESTMDELQAAVGSALSNLDFSPTAGEESFDTTSTASVPGDYVPATPVVNRSESRADEGVERASLEMAYDSAREFDEEDARDQVAQTPRRQQDRETSASGLGLGGDVTPSAAGERPPAADRSTSSTSIAMLRQKSSRSIAPASPTEEQKYVKGGPRDVAERPGALSLSQALALDGPPTPVVSQDDWKTPRSIPKRMASVAQFNEPAGASTPTAAPPPAAVLAPPTRITVPGKTVPFPPSFHVSAISVDKRRAPPWERAKAYAQFTNELCSTPSGISLWIEAATRRPIPNSHSGGKASLMPGSGLGGGPRYPASVSAAGARSATTTADGGFAVHPRDVSNASVRSDQTFPIRGDGGKARDITQIPLDTSQPDAYPGAVPSSIPYPSLVHQPSRSLSGAGSAAPSMSMTPSASSTGSQSQSQSVGLRARKISSGALDVLNSLSSAASPAAKADRPSGTFSRPALPTSSSSSSSSNTRQGGGGFLGSLGRRNSKRSVQSPGAPTGMTMTSSSSQRSVADVGNTSSTSLSGPRGPRIPGAAGALGRAIGNVSRHHGAQSNTAAQSSTGVNAAGSIDLGVMARNPETANLGLAMTRGSASTDAARGPSDASSSAPAPRPAAVIPEGVSASPSGTLSGPRGPRAPGTLRNSPSVQRLNASASPVEGGGAGAGTAPTFIPSYPGGGASPPKKLSPLHTPTTGHGAGSQRTSPQPADAGPRVGKTSPQPSDYAAGNGNSSSGRSGAMEDRPEFKEALRKLVDVLPDADEDVLSGYLRRAAGNDLRAIGDYLGDQATGSLKRR</sequence>
<feature type="compositionally biased region" description="Low complexity" evidence="1">
    <location>
        <begin position="1093"/>
        <end position="1104"/>
    </location>
</feature>
<dbReference type="OrthoDB" id="2413468at2759"/>
<feature type="compositionally biased region" description="Polar residues" evidence="1">
    <location>
        <begin position="1058"/>
        <end position="1092"/>
    </location>
</feature>
<accession>A0A316UYT7</accession>
<keyword evidence="3" id="KW-1185">Reference proteome</keyword>
<feature type="region of interest" description="Disordered" evidence="1">
    <location>
        <begin position="890"/>
        <end position="991"/>
    </location>
</feature>
<dbReference type="Proteomes" id="UP000245884">
    <property type="component" value="Unassembled WGS sequence"/>
</dbReference>
<feature type="compositionally biased region" description="Basic and acidic residues" evidence="1">
    <location>
        <begin position="493"/>
        <end position="516"/>
    </location>
</feature>
<organism evidence="2 3">
    <name type="scientific">Jaminaea rosea</name>
    <dbReference type="NCBI Taxonomy" id="1569628"/>
    <lineage>
        <taxon>Eukaryota</taxon>
        <taxon>Fungi</taxon>
        <taxon>Dikarya</taxon>
        <taxon>Basidiomycota</taxon>
        <taxon>Ustilaginomycotina</taxon>
        <taxon>Exobasidiomycetes</taxon>
        <taxon>Microstromatales</taxon>
        <taxon>Microstromatales incertae sedis</taxon>
        <taxon>Jaminaea</taxon>
    </lineage>
</organism>
<feature type="compositionally biased region" description="Low complexity" evidence="1">
    <location>
        <begin position="517"/>
        <end position="526"/>
    </location>
</feature>
<feature type="compositionally biased region" description="Polar residues" evidence="1">
    <location>
        <begin position="377"/>
        <end position="390"/>
    </location>
</feature>
<feature type="compositionally biased region" description="Low complexity" evidence="1">
    <location>
        <begin position="961"/>
        <end position="987"/>
    </location>
</feature>
<feature type="compositionally biased region" description="Basic residues" evidence="1">
    <location>
        <begin position="268"/>
        <end position="284"/>
    </location>
</feature>
<evidence type="ECO:0000313" key="2">
    <source>
        <dbReference type="EMBL" id="PWN30477.1"/>
    </source>
</evidence>
<feature type="compositionally biased region" description="Basic and acidic residues" evidence="1">
    <location>
        <begin position="618"/>
        <end position="630"/>
    </location>
</feature>
<feature type="compositionally biased region" description="Polar residues" evidence="1">
    <location>
        <begin position="1208"/>
        <end position="1218"/>
    </location>
</feature>